<evidence type="ECO:0000313" key="3">
    <source>
        <dbReference type="Proteomes" id="UP001497392"/>
    </source>
</evidence>
<feature type="compositionally biased region" description="Basic residues" evidence="1">
    <location>
        <begin position="31"/>
        <end position="42"/>
    </location>
</feature>
<reference evidence="2 3" key="1">
    <citation type="submission" date="2024-06" db="EMBL/GenBank/DDBJ databases">
        <authorList>
            <person name="Kraege A."/>
            <person name="Thomma B."/>
        </authorList>
    </citation>
    <scope>NUCLEOTIDE SEQUENCE [LARGE SCALE GENOMIC DNA]</scope>
</reference>
<name>A0ABP1G979_9CHLO</name>
<keyword evidence="3" id="KW-1185">Reference proteome</keyword>
<evidence type="ECO:0000313" key="2">
    <source>
        <dbReference type="EMBL" id="CAL5227890.1"/>
    </source>
</evidence>
<feature type="compositionally biased region" description="Basic and acidic residues" evidence="1">
    <location>
        <begin position="43"/>
        <end position="57"/>
    </location>
</feature>
<dbReference type="EMBL" id="CAXHTA020000017">
    <property type="protein sequence ID" value="CAL5227890.1"/>
    <property type="molecule type" value="Genomic_DNA"/>
</dbReference>
<gene>
    <name evidence="2" type="primary">g10931</name>
    <name evidence="2" type="ORF">VP750_LOCUS9796</name>
</gene>
<feature type="compositionally biased region" description="Polar residues" evidence="1">
    <location>
        <begin position="300"/>
        <end position="309"/>
    </location>
</feature>
<organism evidence="2 3">
    <name type="scientific">Coccomyxa viridis</name>
    <dbReference type="NCBI Taxonomy" id="1274662"/>
    <lineage>
        <taxon>Eukaryota</taxon>
        <taxon>Viridiplantae</taxon>
        <taxon>Chlorophyta</taxon>
        <taxon>core chlorophytes</taxon>
        <taxon>Trebouxiophyceae</taxon>
        <taxon>Trebouxiophyceae incertae sedis</taxon>
        <taxon>Coccomyxaceae</taxon>
        <taxon>Coccomyxa</taxon>
    </lineage>
</organism>
<comment type="caution">
    <text evidence="2">The sequence shown here is derived from an EMBL/GenBank/DDBJ whole genome shotgun (WGS) entry which is preliminary data.</text>
</comment>
<feature type="compositionally biased region" description="Basic residues" evidence="1">
    <location>
        <begin position="89"/>
        <end position="98"/>
    </location>
</feature>
<dbReference type="InterPro" id="IPR035445">
    <property type="entry name" value="GYF-like_dom_sf"/>
</dbReference>
<feature type="region of interest" description="Disordered" evidence="1">
    <location>
        <begin position="1"/>
        <end position="267"/>
    </location>
</feature>
<protein>
    <submittedName>
        <fullName evidence="2">G10931 protein</fullName>
    </submittedName>
</protein>
<evidence type="ECO:0000256" key="1">
    <source>
        <dbReference type="SAM" id="MobiDB-lite"/>
    </source>
</evidence>
<sequence>MSDDHKVAASNRSPARHEEAGQGKERSRSHADRHRRSKSKSRDRKERGSKERADSKRHTSSRKHSTSRSPSRSRSRGKGAFRARQYSPPRKRPKHSRSRSSSPALLLGPQHARQSTSPAAYGPTRPLHPGRIPAPYDPRWQPRGFEGPVLREPPTYSSYGPSGPPYGAQPPARRWAAGPSSRLGARLERRSPPPHWAGRVNPTTGSPIHEPSPVEPRDRAIAGIPQRGSGQWGTSIGWERIGNGSDPASVGPSLRHSPISPVHDPVDRDVVHSTTTPRHRLDSTALPHIAMSPPIEATWHSSDQVTSSAGEAERHLRSPEVQTGPTRTDKATQESAGDVYPHGHTEHHSAAGPLAKQDAGIMDAMIGQGMDQKARPVAQNIKQPPEARGHGKLDHTKPGSQLTMQELGKSAEQQIPMATPSAYQGTPQHTVASPEAAAHQQAAGQAVQQAEERLRDLVLGADYSERDWYYVDPQGATQGPCCIAEFRGWMHDLQMDPQLSQALKQFSEVPAWKDGAPFSVKMKSLMATVNQLSPSPPSSPTPRDTKLAGNGTLV</sequence>
<proteinExistence type="predicted"/>
<accession>A0ABP1G979</accession>
<feature type="compositionally biased region" description="Basic residues" evidence="1">
    <location>
        <begin position="58"/>
        <end position="81"/>
    </location>
</feature>
<dbReference type="Proteomes" id="UP001497392">
    <property type="component" value="Unassembled WGS sequence"/>
</dbReference>
<feature type="region of interest" description="Disordered" evidence="1">
    <location>
        <begin position="530"/>
        <end position="554"/>
    </location>
</feature>
<feature type="region of interest" description="Disordered" evidence="1">
    <location>
        <begin position="300"/>
        <end position="350"/>
    </location>
</feature>
<feature type="compositionally biased region" description="Basic and acidic residues" evidence="1">
    <location>
        <begin position="15"/>
        <end position="30"/>
    </location>
</feature>
<dbReference type="SUPFAM" id="SSF55277">
    <property type="entry name" value="GYF domain"/>
    <property type="match status" value="1"/>
</dbReference>